<organism evidence="3 4">
    <name type="scientific">Triparma columacea</name>
    <dbReference type="NCBI Taxonomy" id="722753"/>
    <lineage>
        <taxon>Eukaryota</taxon>
        <taxon>Sar</taxon>
        <taxon>Stramenopiles</taxon>
        <taxon>Ochrophyta</taxon>
        <taxon>Bolidophyceae</taxon>
        <taxon>Parmales</taxon>
        <taxon>Triparmaceae</taxon>
        <taxon>Triparma</taxon>
    </lineage>
</organism>
<accession>A0A9W7L964</accession>
<gene>
    <name evidence="3" type="ORF">TrCOL_g6341</name>
</gene>
<evidence type="ECO:0000313" key="4">
    <source>
        <dbReference type="Proteomes" id="UP001165065"/>
    </source>
</evidence>
<protein>
    <submittedName>
        <fullName evidence="3">Uncharacterized protein</fullName>
    </submittedName>
</protein>
<reference evidence="4" key="1">
    <citation type="journal article" date="2023" name="Commun. Biol.">
        <title>Genome analysis of Parmales, the sister group of diatoms, reveals the evolutionary specialization of diatoms from phago-mixotrophs to photoautotrophs.</title>
        <authorList>
            <person name="Ban H."/>
            <person name="Sato S."/>
            <person name="Yoshikawa S."/>
            <person name="Yamada K."/>
            <person name="Nakamura Y."/>
            <person name="Ichinomiya M."/>
            <person name="Sato N."/>
            <person name="Blanc-Mathieu R."/>
            <person name="Endo H."/>
            <person name="Kuwata A."/>
            <person name="Ogata H."/>
        </authorList>
    </citation>
    <scope>NUCLEOTIDE SEQUENCE [LARGE SCALE GENOMIC DNA]</scope>
</reference>
<keyword evidence="2" id="KW-0812">Transmembrane</keyword>
<evidence type="ECO:0000256" key="2">
    <source>
        <dbReference type="SAM" id="Phobius"/>
    </source>
</evidence>
<feature type="region of interest" description="Disordered" evidence="1">
    <location>
        <begin position="342"/>
        <end position="362"/>
    </location>
</feature>
<feature type="transmembrane region" description="Helical" evidence="2">
    <location>
        <begin position="198"/>
        <end position="216"/>
    </location>
</feature>
<keyword evidence="2" id="KW-0472">Membrane</keyword>
<dbReference type="Proteomes" id="UP001165065">
    <property type="component" value="Unassembled WGS sequence"/>
</dbReference>
<comment type="caution">
    <text evidence="3">The sequence shown here is derived from an EMBL/GenBank/DDBJ whole genome shotgun (WGS) entry which is preliminary data.</text>
</comment>
<proteinExistence type="predicted"/>
<keyword evidence="2" id="KW-1133">Transmembrane helix</keyword>
<feature type="transmembrane region" description="Helical" evidence="2">
    <location>
        <begin position="117"/>
        <end position="137"/>
    </location>
</feature>
<feature type="transmembrane region" description="Helical" evidence="2">
    <location>
        <begin position="157"/>
        <end position="177"/>
    </location>
</feature>
<keyword evidence="4" id="KW-1185">Reference proteome</keyword>
<name>A0A9W7L964_9STRA</name>
<evidence type="ECO:0000256" key="1">
    <source>
        <dbReference type="SAM" id="MobiDB-lite"/>
    </source>
</evidence>
<evidence type="ECO:0000313" key="3">
    <source>
        <dbReference type="EMBL" id="GMI39428.1"/>
    </source>
</evidence>
<sequence length="362" mass="40450">MGVGGRGEECFWCEVNQTHIDLNELEEYNCVWQEKNEDGYFLKNPNPSHGGECLCGYTGETCVSDFGLSFEIWWACTLALHLALFLLGAFFLKERRAEMLDPKTNAKKKKVSPMDKVTFLATTGSFLRTVWVVNTVTGRNHNSQMFGNIGDALLVKIPQIVWLSGVLYLVLVWKMLLVQSETMSKGNKDSIAKLEKSVGYATLALFIFMMPLYLLGNAGFPQLLALADLILIFAAIFLVFKGLFFATKLTKALGGENADESRKTLIKTITKTVYVMSISCISGTVLSVYLLFVFDRTQKAANVTLTMIFWFYFHFICEGGICYSMHIMKIMQRANKIAPLKQNKTGGKSTKVESESDSGAQP</sequence>
<feature type="transmembrane region" description="Helical" evidence="2">
    <location>
        <begin position="272"/>
        <end position="294"/>
    </location>
</feature>
<dbReference type="OrthoDB" id="193194at2759"/>
<dbReference type="AlphaFoldDB" id="A0A9W7L964"/>
<feature type="transmembrane region" description="Helical" evidence="2">
    <location>
        <begin position="72"/>
        <end position="92"/>
    </location>
</feature>
<feature type="transmembrane region" description="Helical" evidence="2">
    <location>
        <begin position="222"/>
        <end position="244"/>
    </location>
</feature>
<feature type="transmembrane region" description="Helical" evidence="2">
    <location>
        <begin position="300"/>
        <end position="323"/>
    </location>
</feature>
<dbReference type="EMBL" id="BRYA01000102">
    <property type="protein sequence ID" value="GMI39428.1"/>
    <property type="molecule type" value="Genomic_DNA"/>
</dbReference>